<dbReference type="Proteomes" id="UP001157006">
    <property type="component" value="Chromosome 4"/>
</dbReference>
<protein>
    <submittedName>
        <fullName evidence="1">Uncharacterized protein</fullName>
    </submittedName>
</protein>
<accession>A0AAV1A9E4</accession>
<reference evidence="1 2" key="1">
    <citation type="submission" date="2023-01" db="EMBL/GenBank/DDBJ databases">
        <authorList>
            <person name="Kreplak J."/>
        </authorList>
    </citation>
    <scope>NUCLEOTIDE SEQUENCE [LARGE SCALE GENOMIC DNA]</scope>
</reference>
<sequence length="114" mass="13215">MESKCFTEIFTGSKNCLISSECFLSTSQLLADDSPHNIYFCMEEHTWMTVDTGETSDKQIQHTGRPIVRGPLRVIMSKYFFQPRIHHYFLFDLLFGTGCWHMQGNLMLGLMIEP</sequence>
<organism evidence="1 2">
    <name type="scientific">Vicia faba</name>
    <name type="common">Broad bean</name>
    <name type="synonym">Faba vulgaris</name>
    <dbReference type="NCBI Taxonomy" id="3906"/>
    <lineage>
        <taxon>Eukaryota</taxon>
        <taxon>Viridiplantae</taxon>
        <taxon>Streptophyta</taxon>
        <taxon>Embryophyta</taxon>
        <taxon>Tracheophyta</taxon>
        <taxon>Spermatophyta</taxon>
        <taxon>Magnoliopsida</taxon>
        <taxon>eudicotyledons</taxon>
        <taxon>Gunneridae</taxon>
        <taxon>Pentapetalae</taxon>
        <taxon>rosids</taxon>
        <taxon>fabids</taxon>
        <taxon>Fabales</taxon>
        <taxon>Fabaceae</taxon>
        <taxon>Papilionoideae</taxon>
        <taxon>50 kb inversion clade</taxon>
        <taxon>NPAAA clade</taxon>
        <taxon>Hologalegina</taxon>
        <taxon>IRL clade</taxon>
        <taxon>Fabeae</taxon>
        <taxon>Vicia</taxon>
    </lineage>
</organism>
<dbReference type="AlphaFoldDB" id="A0AAV1A9E4"/>
<dbReference type="EMBL" id="OX451739">
    <property type="protein sequence ID" value="CAI8607265.1"/>
    <property type="molecule type" value="Genomic_DNA"/>
</dbReference>
<name>A0AAV1A9E4_VICFA</name>
<evidence type="ECO:0000313" key="2">
    <source>
        <dbReference type="Proteomes" id="UP001157006"/>
    </source>
</evidence>
<gene>
    <name evidence="1" type="ORF">VFH_IV030200</name>
</gene>
<proteinExistence type="predicted"/>
<evidence type="ECO:0000313" key="1">
    <source>
        <dbReference type="EMBL" id="CAI8607265.1"/>
    </source>
</evidence>
<keyword evidence="2" id="KW-1185">Reference proteome</keyword>